<organism evidence="4 5">
    <name type="scientific">Sphingobium subterraneum</name>
    <dbReference type="NCBI Taxonomy" id="627688"/>
    <lineage>
        <taxon>Bacteria</taxon>
        <taxon>Pseudomonadati</taxon>
        <taxon>Pseudomonadota</taxon>
        <taxon>Alphaproteobacteria</taxon>
        <taxon>Sphingomonadales</taxon>
        <taxon>Sphingomonadaceae</taxon>
        <taxon>Sphingobium</taxon>
    </lineage>
</organism>
<reference evidence="4 5" key="1">
    <citation type="submission" date="2020-08" db="EMBL/GenBank/DDBJ databases">
        <title>Genomic Encyclopedia of Type Strains, Phase IV (KMG-IV): sequencing the most valuable type-strain genomes for metagenomic binning, comparative biology and taxonomic classification.</title>
        <authorList>
            <person name="Goeker M."/>
        </authorList>
    </citation>
    <scope>NUCLEOTIDE SEQUENCE [LARGE SCALE GENOMIC DNA]</scope>
    <source>
        <strain evidence="4 5">DSM 102255</strain>
    </source>
</reference>
<comment type="caution">
    <text evidence="4">The sequence shown here is derived from an EMBL/GenBank/DDBJ whole genome shotgun (WGS) entry which is preliminary data.</text>
</comment>
<evidence type="ECO:0000313" key="4">
    <source>
        <dbReference type="EMBL" id="MBB6124822.1"/>
    </source>
</evidence>
<gene>
    <name evidence="4" type="ORF">FHS92_002575</name>
</gene>
<dbReference type="Pfam" id="PF01627">
    <property type="entry name" value="Hpt"/>
    <property type="match status" value="1"/>
</dbReference>
<feature type="domain" description="HPt" evidence="3">
    <location>
        <begin position="18"/>
        <end position="113"/>
    </location>
</feature>
<dbReference type="Proteomes" id="UP000552700">
    <property type="component" value="Unassembled WGS sequence"/>
</dbReference>
<dbReference type="GO" id="GO:0000160">
    <property type="term" value="P:phosphorelay signal transduction system"/>
    <property type="evidence" value="ECO:0007669"/>
    <property type="project" value="UniProtKB-KW"/>
</dbReference>
<dbReference type="GO" id="GO:0004672">
    <property type="term" value="F:protein kinase activity"/>
    <property type="evidence" value="ECO:0007669"/>
    <property type="project" value="UniProtKB-ARBA"/>
</dbReference>
<dbReference type="SUPFAM" id="SSF47226">
    <property type="entry name" value="Histidine-containing phosphotransfer domain, HPT domain"/>
    <property type="match status" value="1"/>
</dbReference>
<dbReference type="AlphaFoldDB" id="A0A841J3A4"/>
<dbReference type="EMBL" id="JACIJP010000004">
    <property type="protein sequence ID" value="MBB6124822.1"/>
    <property type="molecule type" value="Genomic_DNA"/>
</dbReference>
<name>A0A841J3A4_9SPHN</name>
<sequence>MNVELIDRQEYELARLGLGDAFIRILGYFREDGTKSVDAVEQAMRARNAAALVIPAHTLKGEARQFGAQRLADMAEHIEMVARRCVEYHEDPEELIEFVAELRDCFMATVTALEEDASPLVTRKAGGARRGSSINFGRG</sequence>
<evidence type="ECO:0000259" key="3">
    <source>
        <dbReference type="PROSITE" id="PS50894"/>
    </source>
</evidence>
<keyword evidence="5" id="KW-1185">Reference proteome</keyword>
<feature type="modified residue" description="Phosphohistidine" evidence="2">
    <location>
        <position position="57"/>
    </location>
</feature>
<dbReference type="Gene3D" id="1.20.120.160">
    <property type="entry name" value="HPT domain"/>
    <property type="match status" value="1"/>
</dbReference>
<dbReference type="RefSeq" id="WP_184081122.1">
    <property type="nucleotide sequence ID" value="NZ_JACIJP010000004.1"/>
</dbReference>
<dbReference type="InterPro" id="IPR036641">
    <property type="entry name" value="HPT_dom_sf"/>
</dbReference>
<evidence type="ECO:0000313" key="5">
    <source>
        <dbReference type="Proteomes" id="UP000552700"/>
    </source>
</evidence>
<dbReference type="InterPro" id="IPR008207">
    <property type="entry name" value="Sig_transdc_His_kin_Hpt_dom"/>
</dbReference>
<dbReference type="PROSITE" id="PS50894">
    <property type="entry name" value="HPT"/>
    <property type="match status" value="1"/>
</dbReference>
<protein>
    <submittedName>
        <fullName evidence="4">HPt (Histidine-containing phosphotransfer) domain-containing protein</fullName>
    </submittedName>
</protein>
<evidence type="ECO:0000256" key="1">
    <source>
        <dbReference type="ARBA" id="ARBA00023012"/>
    </source>
</evidence>
<evidence type="ECO:0000256" key="2">
    <source>
        <dbReference type="PROSITE-ProRule" id="PRU00110"/>
    </source>
</evidence>
<keyword evidence="2" id="KW-0597">Phosphoprotein</keyword>
<keyword evidence="1" id="KW-0902">Two-component regulatory system</keyword>
<proteinExistence type="predicted"/>
<accession>A0A841J3A4</accession>